<dbReference type="EMBL" id="JAGMVS010000051">
    <property type="protein sequence ID" value="MCM2437125.1"/>
    <property type="molecule type" value="Genomic_DNA"/>
</dbReference>
<organism evidence="1 2">
    <name type="scientific">Periweissella beninensis</name>
    <dbReference type="NCBI Taxonomy" id="504936"/>
    <lineage>
        <taxon>Bacteria</taxon>
        <taxon>Bacillati</taxon>
        <taxon>Bacillota</taxon>
        <taxon>Bacilli</taxon>
        <taxon>Lactobacillales</taxon>
        <taxon>Lactobacillaceae</taxon>
        <taxon>Periweissella</taxon>
    </lineage>
</organism>
<proteinExistence type="predicted"/>
<evidence type="ECO:0000313" key="1">
    <source>
        <dbReference type="EMBL" id="MCM2437125.1"/>
    </source>
</evidence>
<gene>
    <name evidence="1" type="ORF">KAK10_04180</name>
</gene>
<protein>
    <submittedName>
        <fullName evidence="1">Uncharacterized protein</fullName>
    </submittedName>
</protein>
<evidence type="ECO:0000313" key="2">
    <source>
        <dbReference type="Proteomes" id="UP001057481"/>
    </source>
</evidence>
<reference evidence="1" key="1">
    <citation type="submission" date="2021-04" db="EMBL/GenBank/DDBJ databases">
        <title>Taxonomic assessment of Weissella genus.</title>
        <authorList>
            <person name="Fanelli F."/>
            <person name="Chieffi D."/>
            <person name="Dell'Aquila A."/>
            <person name="Gyu-Sung C."/>
            <person name="Franz C.M.A.P."/>
            <person name="Fusco V."/>
        </authorList>
    </citation>
    <scope>NUCLEOTIDE SEQUENCE</scope>
    <source>
        <strain evidence="1">LMG 25373</strain>
    </source>
</reference>
<dbReference type="Proteomes" id="UP001057481">
    <property type="component" value="Unassembled WGS sequence"/>
</dbReference>
<comment type="caution">
    <text evidence="1">The sequence shown here is derived from an EMBL/GenBank/DDBJ whole genome shotgun (WGS) entry which is preliminary data.</text>
</comment>
<dbReference type="RefSeq" id="WP_205144257.1">
    <property type="nucleotide sequence ID" value="NZ_JAFBDN010000027.1"/>
</dbReference>
<name>A0ABT0VKX8_9LACO</name>
<keyword evidence="2" id="KW-1185">Reference proteome</keyword>
<accession>A0ABT0VKX8</accession>
<sequence length="298" mass="34444">MKKRISRSKLPMLDYSKPIKQLTATEYGAICSSTEAIFISPFNSQYSLVFDRRFSTPIEVLVSTNCLIKNLLQGFDATILRTILTLQALKLKLPPVLPIITEAFVLLPLSNYNKHPSEWINLSNISNIVSQHRCRNRLHLKVSCYRQKLTIISHRPIEEITSIIHNALVVHHNNLAIVNHEHYLNNWRLHAPLQLTTNMQKLIGPINTATTKNQITPLITSEQLEIHYYEQFICLLTNLFGPIFDPYLVGDDLIDVLIQAQDNFRKLFCHTTSNSFKNYQHYQQVLRNHVNNELPTNH</sequence>